<dbReference type="EMBL" id="CADCST010000105">
    <property type="protein sequence ID" value="CAA9200769.1"/>
    <property type="molecule type" value="Genomic_DNA"/>
</dbReference>
<accession>A0ABM8KLT7</accession>
<dbReference type="RefSeq" id="WP_173967305.1">
    <property type="nucleotide sequence ID" value="NZ_CADCST010000105.1"/>
</dbReference>
<proteinExistence type="predicted"/>
<sequence>MNQKVKAYELWGDEKWDELYDFFHADAGNEINGGWPPFDGFIKIETIKKT</sequence>
<reference evidence="1 2" key="1">
    <citation type="submission" date="2020-02" db="EMBL/GenBank/DDBJ databases">
        <authorList>
            <person name="Criscuolo A."/>
        </authorList>
    </citation>
    <scope>NUCLEOTIDE SEQUENCE [LARGE SCALE GENOMIC DNA]</scope>
    <source>
        <strain evidence="1">CECT7796</strain>
    </source>
</reference>
<comment type="caution">
    <text evidence="1">The sequence shown here is derived from an EMBL/GenBank/DDBJ whole genome shotgun (WGS) entry which is preliminary data.</text>
</comment>
<gene>
    <name evidence="1" type="ORF">FLACOL7796_03433</name>
</gene>
<keyword evidence="2" id="KW-1185">Reference proteome</keyword>
<evidence type="ECO:0000313" key="1">
    <source>
        <dbReference type="EMBL" id="CAA9200769.1"/>
    </source>
</evidence>
<protein>
    <submittedName>
        <fullName evidence="1">Uncharacterized protein</fullName>
    </submittedName>
</protein>
<organism evidence="1 2">
    <name type="scientific">Flavobacterium collinsii</name>
    <dbReference type="NCBI Taxonomy" id="1114861"/>
    <lineage>
        <taxon>Bacteria</taxon>
        <taxon>Pseudomonadati</taxon>
        <taxon>Bacteroidota</taxon>
        <taxon>Flavobacteriia</taxon>
        <taxon>Flavobacteriales</taxon>
        <taxon>Flavobacteriaceae</taxon>
        <taxon>Flavobacterium</taxon>
    </lineage>
</organism>
<evidence type="ECO:0000313" key="2">
    <source>
        <dbReference type="Proteomes" id="UP000474567"/>
    </source>
</evidence>
<dbReference type="Proteomes" id="UP000474567">
    <property type="component" value="Unassembled WGS sequence"/>
</dbReference>
<name>A0ABM8KLT7_9FLAO</name>